<feature type="region of interest" description="Disordered" evidence="6">
    <location>
        <begin position="65"/>
        <end position="85"/>
    </location>
</feature>
<dbReference type="GO" id="GO:0046890">
    <property type="term" value="P:regulation of lipid biosynthetic process"/>
    <property type="evidence" value="ECO:0007669"/>
    <property type="project" value="TreeGrafter"/>
</dbReference>
<dbReference type="EMBL" id="OX395129">
    <property type="protein sequence ID" value="CAI5773496.1"/>
    <property type="molecule type" value="Genomic_DNA"/>
</dbReference>
<feature type="compositionally biased region" description="Basic and acidic residues" evidence="6">
    <location>
        <begin position="72"/>
        <end position="84"/>
    </location>
</feature>
<dbReference type="InterPro" id="IPR009786">
    <property type="entry name" value="Spot_14"/>
</dbReference>
<dbReference type="GO" id="GO:0005829">
    <property type="term" value="C:cytosol"/>
    <property type="evidence" value="ECO:0007669"/>
    <property type="project" value="TreeGrafter"/>
</dbReference>
<name>A0AA35K835_9SAUR</name>
<protein>
    <submittedName>
        <fullName evidence="7">Uncharacterized protein</fullName>
    </submittedName>
</protein>
<dbReference type="InterPro" id="IPR053719">
    <property type="entry name" value="Lipogen_MT_Stabilize_sf"/>
</dbReference>
<proteinExistence type="inferred from homology"/>
<keyword evidence="5" id="KW-0539">Nucleus</keyword>
<evidence type="ECO:0000313" key="7">
    <source>
        <dbReference type="EMBL" id="CAI5773496.1"/>
    </source>
</evidence>
<evidence type="ECO:0000256" key="6">
    <source>
        <dbReference type="SAM" id="MobiDB-lite"/>
    </source>
</evidence>
<dbReference type="Gene3D" id="6.10.140.1610">
    <property type="match status" value="1"/>
</dbReference>
<keyword evidence="8" id="KW-1185">Reference proteome</keyword>
<evidence type="ECO:0000256" key="5">
    <source>
        <dbReference type="ARBA" id="ARBA00023242"/>
    </source>
</evidence>
<dbReference type="GO" id="GO:0005634">
    <property type="term" value="C:nucleus"/>
    <property type="evidence" value="ECO:0007669"/>
    <property type="project" value="UniProtKB-SubCell"/>
</dbReference>
<dbReference type="Pfam" id="PF07084">
    <property type="entry name" value="Spot_14"/>
    <property type="match status" value="1"/>
</dbReference>
<organism evidence="7 8">
    <name type="scientific">Podarcis lilfordi</name>
    <name type="common">Lilford's wall lizard</name>
    <dbReference type="NCBI Taxonomy" id="74358"/>
    <lineage>
        <taxon>Eukaryota</taxon>
        <taxon>Metazoa</taxon>
        <taxon>Chordata</taxon>
        <taxon>Craniata</taxon>
        <taxon>Vertebrata</taxon>
        <taxon>Euteleostomi</taxon>
        <taxon>Lepidosauria</taxon>
        <taxon>Squamata</taxon>
        <taxon>Bifurcata</taxon>
        <taxon>Unidentata</taxon>
        <taxon>Episquamata</taxon>
        <taxon>Laterata</taxon>
        <taxon>Lacertibaenia</taxon>
        <taxon>Lacertidae</taxon>
        <taxon>Podarcis</taxon>
    </lineage>
</organism>
<sequence length="129" mass="14814">MEDYFSAVRKMEQTVMFPSVLQGVPLEWQDNTPEADSGGKDLYDYYTLLKSIKLIVEGGLMPLSNQNPDVASRLKEQEEKEKQNPEGYFYYHVSSLYRVLAQLTRRANAVTSKYNEIMGQINQGEIHLS</sequence>
<dbReference type="PANTHER" id="PTHR14315:SF18">
    <property type="entry name" value="THYROID HORMONE-INDUCIBLE HEPATIC PROTEIN"/>
    <property type="match status" value="1"/>
</dbReference>
<evidence type="ECO:0000313" key="8">
    <source>
        <dbReference type="Proteomes" id="UP001178461"/>
    </source>
</evidence>
<gene>
    <name evidence="7" type="ORF">PODLI_1B025934</name>
</gene>
<dbReference type="AlphaFoldDB" id="A0AA35K835"/>
<evidence type="ECO:0000256" key="4">
    <source>
        <dbReference type="ARBA" id="ARBA00022490"/>
    </source>
</evidence>
<dbReference type="PANTHER" id="PTHR14315">
    <property type="entry name" value="SPOT14 FAMILY MEMBER"/>
    <property type="match status" value="1"/>
</dbReference>
<evidence type="ECO:0000256" key="1">
    <source>
        <dbReference type="ARBA" id="ARBA00004123"/>
    </source>
</evidence>
<comment type="similarity">
    <text evidence="3">Belongs to the SPOT14 family.</text>
</comment>
<accession>A0AA35K835</accession>
<comment type="subcellular location">
    <subcellularLocation>
        <location evidence="2">Cytoplasm</location>
    </subcellularLocation>
    <subcellularLocation>
        <location evidence="1">Nucleus</location>
    </subcellularLocation>
</comment>
<evidence type="ECO:0000256" key="2">
    <source>
        <dbReference type="ARBA" id="ARBA00004496"/>
    </source>
</evidence>
<keyword evidence="4" id="KW-0963">Cytoplasm</keyword>
<reference evidence="7" key="1">
    <citation type="submission" date="2022-12" db="EMBL/GenBank/DDBJ databases">
        <authorList>
            <person name="Alioto T."/>
            <person name="Alioto T."/>
            <person name="Gomez Garrido J."/>
        </authorList>
    </citation>
    <scope>NUCLEOTIDE SEQUENCE</scope>
</reference>
<evidence type="ECO:0000256" key="3">
    <source>
        <dbReference type="ARBA" id="ARBA00009488"/>
    </source>
</evidence>
<dbReference type="Proteomes" id="UP001178461">
    <property type="component" value="Chromosome 4"/>
</dbReference>